<evidence type="ECO:0000313" key="4">
    <source>
        <dbReference type="Proteomes" id="UP000578030"/>
    </source>
</evidence>
<reference evidence="3 4" key="1">
    <citation type="submission" date="2020-04" db="EMBL/GenBank/DDBJ databases">
        <title>Description of novel Gluconacetobacter.</title>
        <authorList>
            <person name="Sombolestani A."/>
        </authorList>
    </citation>
    <scope>NUCLEOTIDE SEQUENCE [LARGE SCALE GENOMIC DNA]</scope>
    <source>
        <strain evidence="3 4">LMG 27802</strain>
    </source>
</reference>
<keyword evidence="3" id="KW-0378">Hydrolase</keyword>
<feature type="active site" evidence="1">
    <location>
        <position position="162"/>
    </location>
</feature>
<dbReference type="EMBL" id="JABEQM010000001">
    <property type="protein sequence ID" value="MBB2200414.1"/>
    <property type="molecule type" value="Genomic_DNA"/>
</dbReference>
<dbReference type="GO" id="GO:0004771">
    <property type="term" value="F:sterol ester esterase activity"/>
    <property type="evidence" value="ECO:0007669"/>
    <property type="project" value="TreeGrafter"/>
</dbReference>
<dbReference type="GO" id="GO:0004806">
    <property type="term" value="F:triacylglycerol lipase activity"/>
    <property type="evidence" value="ECO:0007669"/>
    <property type="project" value="TreeGrafter"/>
</dbReference>
<dbReference type="InterPro" id="IPR033140">
    <property type="entry name" value="Lipase_GDXG_put_SER_AS"/>
</dbReference>
<protein>
    <submittedName>
        <fullName evidence="3">Alpha/beta hydrolase</fullName>
    </submittedName>
</protein>
<dbReference type="SUPFAM" id="SSF53474">
    <property type="entry name" value="alpha/beta-Hydrolases"/>
    <property type="match status" value="1"/>
</dbReference>
<proteinExistence type="predicted"/>
<feature type="domain" description="Alpha/beta hydrolase fold-3" evidence="2">
    <location>
        <begin position="87"/>
        <end position="290"/>
    </location>
</feature>
<dbReference type="AlphaFoldDB" id="A0A7W4K4T6"/>
<dbReference type="Gene3D" id="3.40.50.1820">
    <property type="entry name" value="alpha/beta hydrolase"/>
    <property type="match status" value="1"/>
</dbReference>
<evidence type="ECO:0000256" key="1">
    <source>
        <dbReference type="PROSITE-ProRule" id="PRU10038"/>
    </source>
</evidence>
<dbReference type="InterPro" id="IPR029058">
    <property type="entry name" value="AB_hydrolase_fold"/>
</dbReference>
<dbReference type="InterPro" id="IPR013094">
    <property type="entry name" value="AB_hydrolase_3"/>
</dbReference>
<keyword evidence="4" id="KW-1185">Reference proteome</keyword>
<organism evidence="3 4">
    <name type="scientific">Gluconacetobacter tumulisoli</name>
    <dbReference type="NCBI Taxonomy" id="1286189"/>
    <lineage>
        <taxon>Bacteria</taxon>
        <taxon>Pseudomonadati</taxon>
        <taxon>Pseudomonadota</taxon>
        <taxon>Alphaproteobacteria</taxon>
        <taxon>Acetobacterales</taxon>
        <taxon>Acetobacteraceae</taxon>
        <taxon>Gluconacetobacter</taxon>
    </lineage>
</organism>
<dbReference type="Pfam" id="PF07859">
    <property type="entry name" value="Abhydrolase_3"/>
    <property type="match status" value="1"/>
</dbReference>
<gene>
    <name evidence="3" type="ORF">HLH28_02275</name>
</gene>
<dbReference type="GO" id="GO:0019433">
    <property type="term" value="P:triglyceride catabolic process"/>
    <property type="evidence" value="ECO:0007669"/>
    <property type="project" value="TreeGrafter"/>
</dbReference>
<comment type="caution">
    <text evidence="3">The sequence shown here is derived from an EMBL/GenBank/DDBJ whole genome shotgun (WGS) entry which is preliminary data.</text>
</comment>
<evidence type="ECO:0000259" key="2">
    <source>
        <dbReference type="Pfam" id="PF07859"/>
    </source>
</evidence>
<name>A0A7W4K4T6_9PROT</name>
<dbReference type="PANTHER" id="PTHR23025:SF4">
    <property type="entry name" value="ALPHA_BETA HYDROLASE FOLD-3 DOMAIN-CONTAINING PROTEIN"/>
    <property type="match status" value="1"/>
</dbReference>
<dbReference type="Proteomes" id="UP000578030">
    <property type="component" value="Unassembled WGS sequence"/>
</dbReference>
<accession>A0A7W4K4T6</accession>
<dbReference type="GO" id="GO:0005829">
    <property type="term" value="C:cytosol"/>
    <property type="evidence" value="ECO:0007669"/>
    <property type="project" value="TreeGrafter"/>
</dbReference>
<dbReference type="PROSITE" id="PS01174">
    <property type="entry name" value="LIPASE_GDXG_SER"/>
    <property type="match status" value="1"/>
</dbReference>
<dbReference type="PANTHER" id="PTHR23025">
    <property type="entry name" value="TRIACYLGLYCEROL LIPASE"/>
    <property type="match status" value="1"/>
</dbReference>
<sequence length="330" mass="35661">MALGPERRAGPGLVARLLLRHLASRATGRAHVPRSLEGIRRLLDRPCFPQRLSGLPLRRVLHLRVPGATELRPARLYIPHGRVRGAVLFMHGGGFVHCGLNSHHGICCRLARASGAAVLSYDYRLAPEHRFPAAIEDCRAALDWLAGEAWRWGGRVAVAGDSAGGNLAAVLALLARDGGGPDLAMQLLYYPSLYGARDVPSRQTYGHGYMLTTRLLEWYAQQYVRTPDDLRNPLVAPIFAPSLSGVAPAVIVPAECDPLHDEGTGYAEALRAAGVPATVRCYPGTIHGYLNLYSIMPWGKAAIRFGGRQLRAAFAGRSISRTAFGVQGQS</sequence>
<evidence type="ECO:0000313" key="3">
    <source>
        <dbReference type="EMBL" id="MBB2200414.1"/>
    </source>
</evidence>
<dbReference type="RefSeq" id="WP_182953733.1">
    <property type="nucleotide sequence ID" value="NZ_JABEQM010000001.1"/>
</dbReference>